<reference evidence="1" key="1">
    <citation type="submission" date="2019-08" db="EMBL/GenBank/DDBJ databases">
        <authorList>
            <person name="Kucharzyk K."/>
            <person name="Murdoch R.W."/>
            <person name="Higgins S."/>
            <person name="Loffler F."/>
        </authorList>
    </citation>
    <scope>NUCLEOTIDE SEQUENCE</scope>
</reference>
<dbReference type="AlphaFoldDB" id="A0A645BA84"/>
<protein>
    <submittedName>
        <fullName evidence="1">Uncharacterized protein</fullName>
    </submittedName>
</protein>
<dbReference type="EMBL" id="VSSQ01016848">
    <property type="protein sequence ID" value="MPM58594.1"/>
    <property type="molecule type" value="Genomic_DNA"/>
</dbReference>
<accession>A0A645BA84</accession>
<proteinExistence type="predicted"/>
<comment type="caution">
    <text evidence="1">The sequence shown here is derived from an EMBL/GenBank/DDBJ whole genome shotgun (WGS) entry which is preliminary data.</text>
</comment>
<gene>
    <name evidence="1" type="ORF">SDC9_105425</name>
</gene>
<sequence>MKMAMPAATPIIMPKREVHPKTTLLALRLPGLVRSIAKVMLVVVANPNDIP</sequence>
<name>A0A645BA84_9ZZZZ</name>
<evidence type="ECO:0000313" key="1">
    <source>
        <dbReference type="EMBL" id="MPM58594.1"/>
    </source>
</evidence>
<organism evidence="1">
    <name type="scientific">bioreactor metagenome</name>
    <dbReference type="NCBI Taxonomy" id="1076179"/>
    <lineage>
        <taxon>unclassified sequences</taxon>
        <taxon>metagenomes</taxon>
        <taxon>ecological metagenomes</taxon>
    </lineage>
</organism>